<feature type="transmembrane region" description="Helical" evidence="7">
    <location>
        <begin position="78"/>
        <end position="96"/>
    </location>
</feature>
<organism evidence="8 9">
    <name type="scientific">Kiloniella spongiae</name>
    <dbReference type="NCBI Taxonomy" id="1489064"/>
    <lineage>
        <taxon>Bacteria</taxon>
        <taxon>Pseudomonadati</taxon>
        <taxon>Pseudomonadota</taxon>
        <taxon>Alphaproteobacteria</taxon>
        <taxon>Rhodospirillales</taxon>
        <taxon>Kiloniellaceae</taxon>
        <taxon>Kiloniella</taxon>
    </lineage>
</organism>
<name>A0A0H2MJU3_9PROT</name>
<dbReference type="AlphaFoldDB" id="A0A0H2MJU3"/>
<evidence type="ECO:0000256" key="5">
    <source>
        <dbReference type="ARBA" id="ARBA00022989"/>
    </source>
</evidence>
<gene>
    <name evidence="8" type="ORF">WH96_02740</name>
</gene>
<dbReference type="InterPro" id="IPR051611">
    <property type="entry name" value="ECF_transporter_component"/>
</dbReference>
<evidence type="ECO:0000256" key="3">
    <source>
        <dbReference type="ARBA" id="ARBA00022475"/>
    </source>
</evidence>
<dbReference type="InterPro" id="IPR012809">
    <property type="entry name" value="ECF_CbiQ"/>
</dbReference>
<evidence type="ECO:0000256" key="6">
    <source>
        <dbReference type="ARBA" id="ARBA00023136"/>
    </source>
</evidence>
<keyword evidence="6 7" id="KW-0472">Membrane</keyword>
<evidence type="ECO:0000256" key="4">
    <source>
        <dbReference type="ARBA" id="ARBA00022692"/>
    </source>
</evidence>
<evidence type="ECO:0000256" key="1">
    <source>
        <dbReference type="ARBA" id="ARBA00004651"/>
    </source>
</evidence>
<dbReference type="EMBL" id="LAQL01000002">
    <property type="protein sequence ID" value="KLN62436.1"/>
    <property type="molecule type" value="Genomic_DNA"/>
</dbReference>
<comment type="similarity">
    <text evidence="2">Belongs to the CbiQ family.</text>
</comment>
<keyword evidence="3" id="KW-1003">Cell membrane</keyword>
<accession>A0A0H2MJU3</accession>
<dbReference type="RefSeq" id="WP_047762558.1">
    <property type="nucleotide sequence ID" value="NZ_LAQL01000002.1"/>
</dbReference>
<dbReference type="PANTHER" id="PTHR34857:SF2">
    <property type="entry name" value="SLL0384 PROTEIN"/>
    <property type="match status" value="1"/>
</dbReference>
<feature type="transmembrane region" description="Helical" evidence="7">
    <location>
        <begin position="40"/>
        <end position="66"/>
    </location>
</feature>
<dbReference type="InterPro" id="IPR003339">
    <property type="entry name" value="ABC/ECF_trnsptr_transmembrane"/>
</dbReference>
<proteinExistence type="inferred from homology"/>
<evidence type="ECO:0000256" key="2">
    <source>
        <dbReference type="ARBA" id="ARBA00008564"/>
    </source>
</evidence>
<dbReference type="Pfam" id="PF02361">
    <property type="entry name" value="CbiQ"/>
    <property type="match status" value="1"/>
</dbReference>
<sequence length="261" mass="29400">MTQVLGDVSQSWTVKNEQSKPEAFLKSLDPRVRLVSCVSFAFLISAMHDLSALTLALGIGLGLSLSSRLPLWTTIRKVVVVDSFIVVLMLTLPFTMPGDPLFSVWGWDASKEGLYRAAEVGLKANAILFSLMGLVGIMEPSVLGHALYRLKVPAKLVHLFLFTVRYIDVFYKEYKTMRLAMKARGFVPRTDIHTLRSIGYLIGMMLVRSLERSDRIMEAMKCRGFDGRFHILNNMKIEMRDRIFAVCTAVVILGLLAIEYF</sequence>
<comment type="caution">
    <text evidence="8">The sequence shown here is derived from an EMBL/GenBank/DDBJ whole genome shotgun (WGS) entry which is preliminary data.</text>
</comment>
<comment type="subcellular location">
    <subcellularLocation>
        <location evidence="1">Cell membrane</location>
        <topology evidence="1">Multi-pass membrane protein</topology>
    </subcellularLocation>
</comment>
<dbReference type="OrthoDB" id="4533at2"/>
<feature type="transmembrane region" description="Helical" evidence="7">
    <location>
        <begin position="243"/>
        <end position="260"/>
    </location>
</feature>
<feature type="transmembrane region" description="Helical" evidence="7">
    <location>
        <begin position="126"/>
        <end position="148"/>
    </location>
</feature>
<dbReference type="GO" id="GO:0043190">
    <property type="term" value="C:ATP-binding cassette (ABC) transporter complex"/>
    <property type="evidence" value="ECO:0007669"/>
    <property type="project" value="InterPro"/>
</dbReference>
<protein>
    <submittedName>
        <fullName evidence="8">Cobalt ABC transporter permease</fullName>
    </submittedName>
</protein>
<dbReference type="PANTHER" id="PTHR34857">
    <property type="entry name" value="SLL0384 PROTEIN"/>
    <property type="match status" value="1"/>
</dbReference>
<dbReference type="NCBIfam" id="TIGR02454">
    <property type="entry name" value="ECF_T_CbiQ"/>
    <property type="match status" value="1"/>
</dbReference>
<dbReference type="CDD" id="cd16914">
    <property type="entry name" value="EcfT"/>
    <property type="match status" value="1"/>
</dbReference>
<dbReference type="GO" id="GO:0006824">
    <property type="term" value="P:cobalt ion transport"/>
    <property type="evidence" value="ECO:0007669"/>
    <property type="project" value="InterPro"/>
</dbReference>
<reference evidence="8 9" key="1">
    <citation type="submission" date="2015-03" db="EMBL/GenBank/DDBJ databases">
        <title>Genome Sequence of Kiloniella spongiae MEBiC09566, isolated from a marine sponge.</title>
        <authorList>
            <person name="Shao Z."/>
            <person name="Wang L."/>
            <person name="Li X."/>
        </authorList>
    </citation>
    <scope>NUCLEOTIDE SEQUENCE [LARGE SCALE GENOMIC DNA]</scope>
    <source>
        <strain evidence="8 9">MEBiC09566</strain>
    </source>
</reference>
<evidence type="ECO:0000313" key="9">
    <source>
        <dbReference type="Proteomes" id="UP000035444"/>
    </source>
</evidence>
<keyword evidence="9" id="KW-1185">Reference proteome</keyword>
<dbReference type="STRING" id="1489064.WH96_02740"/>
<evidence type="ECO:0000313" key="8">
    <source>
        <dbReference type="EMBL" id="KLN62436.1"/>
    </source>
</evidence>
<dbReference type="PATRIC" id="fig|1489064.4.peg.1475"/>
<keyword evidence="5 7" id="KW-1133">Transmembrane helix</keyword>
<dbReference type="Proteomes" id="UP000035444">
    <property type="component" value="Unassembled WGS sequence"/>
</dbReference>
<evidence type="ECO:0000256" key="7">
    <source>
        <dbReference type="SAM" id="Phobius"/>
    </source>
</evidence>
<keyword evidence="4 7" id="KW-0812">Transmembrane</keyword>